<keyword evidence="2" id="KW-1185">Reference proteome</keyword>
<protein>
    <submittedName>
        <fullName evidence="1">Uncharacterized protein</fullName>
    </submittedName>
</protein>
<dbReference type="EMBL" id="CP036275">
    <property type="protein sequence ID" value="QDU36656.1"/>
    <property type="molecule type" value="Genomic_DNA"/>
</dbReference>
<evidence type="ECO:0000313" key="2">
    <source>
        <dbReference type="Proteomes" id="UP000320496"/>
    </source>
</evidence>
<dbReference type="AlphaFoldDB" id="A0A517Z2G0"/>
<sequence length="84" mass="8622">MLAETGACMAPCTGSQNRLHYLASSAGCHALTPQAGEHARQIAMVGYALLTHPAASGSLGHERPTVVARPRAERSGVKGVVSQA</sequence>
<name>A0A517Z2G0_9PLAN</name>
<evidence type="ECO:0000313" key="1">
    <source>
        <dbReference type="EMBL" id="QDU36656.1"/>
    </source>
</evidence>
<proteinExistence type="predicted"/>
<accession>A0A517Z2G0</accession>
<dbReference type="KEGG" id="mri:Mal4_09440"/>
<gene>
    <name evidence="1" type="ORF">Mal4_09440</name>
</gene>
<reference evidence="1 2" key="1">
    <citation type="submission" date="2019-02" db="EMBL/GenBank/DDBJ databases">
        <title>Deep-cultivation of Planctomycetes and their phenomic and genomic characterization uncovers novel biology.</title>
        <authorList>
            <person name="Wiegand S."/>
            <person name="Jogler M."/>
            <person name="Boedeker C."/>
            <person name="Pinto D."/>
            <person name="Vollmers J."/>
            <person name="Rivas-Marin E."/>
            <person name="Kohn T."/>
            <person name="Peeters S.H."/>
            <person name="Heuer A."/>
            <person name="Rast P."/>
            <person name="Oberbeckmann S."/>
            <person name="Bunk B."/>
            <person name="Jeske O."/>
            <person name="Meyerdierks A."/>
            <person name="Storesund J.E."/>
            <person name="Kallscheuer N."/>
            <person name="Luecker S."/>
            <person name="Lage O.M."/>
            <person name="Pohl T."/>
            <person name="Merkel B.J."/>
            <person name="Hornburger P."/>
            <person name="Mueller R.-W."/>
            <person name="Bruemmer F."/>
            <person name="Labrenz M."/>
            <person name="Spormann A.M."/>
            <person name="Op den Camp H."/>
            <person name="Overmann J."/>
            <person name="Amann R."/>
            <person name="Jetten M.S.M."/>
            <person name="Mascher T."/>
            <person name="Medema M.H."/>
            <person name="Devos D.P."/>
            <person name="Kaster A.-K."/>
            <person name="Ovreas L."/>
            <person name="Rohde M."/>
            <person name="Galperin M.Y."/>
            <person name="Jogler C."/>
        </authorList>
    </citation>
    <scope>NUCLEOTIDE SEQUENCE [LARGE SCALE GENOMIC DNA]</scope>
    <source>
        <strain evidence="1 2">Mal4</strain>
    </source>
</reference>
<organism evidence="1 2">
    <name type="scientific">Maioricimonas rarisocia</name>
    <dbReference type="NCBI Taxonomy" id="2528026"/>
    <lineage>
        <taxon>Bacteria</taxon>
        <taxon>Pseudomonadati</taxon>
        <taxon>Planctomycetota</taxon>
        <taxon>Planctomycetia</taxon>
        <taxon>Planctomycetales</taxon>
        <taxon>Planctomycetaceae</taxon>
        <taxon>Maioricimonas</taxon>
    </lineage>
</organism>
<dbReference type="Proteomes" id="UP000320496">
    <property type="component" value="Chromosome"/>
</dbReference>